<dbReference type="EMBL" id="CP159534">
    <property type="protein sequence ID" value="XCJ72158.1"/>
    <property type="molecule type" value="Genomic_DNA"/>
</dbReference>
<reference evidence="2" key="1">
    <citation type="submission" date="2024-06" db="EMBL/GenBank/DDBJ databases">
        <title>Streptomyces sp. strain HUAS MG91 genome sequences.</title>
        <authorList>
            <person name="Mo P."/>
        </authorList>
    </citation>
    <scope>NUCLEOTIDE SEQUENCE</scope>
    <source>
        <strain evidence="2">HUAS MG91</strain>
    </source>
</reference>
<accession>A0AAU8IVS8</accession>
<evidence type="ECO:0000256" key="1">
    <source>
        <dbReference type="SAM" id="SignalP"/>
    </source>
</evidence>
<feature type="signal peptide" evidence="1">
    <location>
        <begin position="1"/>
        <end position="22"/>
    </location>
</feature>
<keyword evidence="1" id="KW-0732">Signal</keyword>
<dbReference type="AlphaFoldDB" id="A0AAU8IVS8"/>
<protein>
    <recommendedName>
        <fullName evidence="3">Secreted protein</fullName>
    </recommendedName>
</protein>
<gene>
    <name evidence="2" type="ORF">ABII15_20275</name>
</gene>
<proteinExistence type="predicted"/>
<dbReference type="KEGG" id="stac:ABII15_20275"/>
<dbReference type="RefSeq" id="WP_353943738.1">
    <property type="nucleotide sequence ID" value="NZ_CP159534.1"/>
</dbReference>
<sequence length="133" mass="13613">MFLTRCAVLLVAAALAPPLATASPATADTHDPPALLTAAQCRARGGVPAFRVFGGGDAYRCVKRVTGAGPAAGGTDTGFAYVRRPHFDLDYLAPAECQAGGGVLRWEDDGDAGGGTQMCRGGVYDKKTVVPAF</sequence>
<organism evidence="2">
    <name type="scientific">Streptomyces tabacisoli</name>
    <dbReference type="NCBI Taxonomy" id="3156398"/>
    <lineage>
        <taxon>Bacteria</taxon>
        <taxon>Bacillati</taxon>
        <taxon>Actinomycetota</taxon>
        <taxon>Actinomycetes</taxon>
        <taxon>Kitasatosporales</taxon>
        <taxon>Streptomycetaceae</taxon>
        <taxon>Streptomyces</taxon>
    </lineage>
</organism>
<name>A0AAU8IVS8_9ACTN</name>
<evidence type="ECO:0000313" key="2">
    <source>
        <dbReference type="EMBL" id="XCJ72158.1"/>
    </source>
</evidence>
<evidence type="ECO:0008006" key="3">
    <source>
        <dbReference type="Google" id="ProtNLM"/>
    </source>
</evidence>
<feature type="chain" id="PRO_5043952919" description="Secreted protein" evidence="1">
    <location>
        <begin position="23"/>
        <end position="133"/>
    </location>
</feature>